<evidence type="ECO:0000256" key="1">
    <source>
        <dbReference type="SAM" id="MobiDB-lite"/>
    </source>
</evidence>
<proteinExistence type="predicted"/>
<dbReference type="STRING" id="236234.A0A1J9R0W5"/>
<feature type="compositionally biased region" description="Low complexity" evidence="1">
    <location>
        <begin position="264"/>
        <end position="274"/>
    </location>
</feature>
<keyword evidence="4" id="KW-1185">Reference proteome</keyword>
<dbReference type="CDD" id="cd17075">
    <property type="entry name" value="UBX1_UBXN9"/>
    <property type="match status" value="1"/>
</dbReference>
<dbReference type="Pfam" id="PF11470">
    <property type="entry name" value="TUG-UBL1"/>
    <property type="match status" value="1"/>
</dbReference>
<name>A0A1J9R0W5_9PEZI</name>
<gene>
    <name evidence="3" type="ORF">BKCO1_19000233</name>
</gene>
<feature type="compositionally biased region" description="Low complexity" evidence="1">
    <location>
        <begin position="217"/>
        <end position="228"/>
    </location>
</feature>
<dbReference type="InterPro" id="IPR001012">
    <property type="entry name" value="UBX_dom"/>
</dbReference>
<dbReference type="GeneID" id="31012290"/>
<accession>A0A1J9R0W5</accession>
<sequence length="515" mass="55172">MASHVVVVDTAARTARIKTTPAKHLTEVLSEACAKLNYNPDNFTLKYNNKPVDLSRTIRLANLPPGAKLDLVQGSRSPTVVNIALQLEQQRLTHKFPSNTSLWQVLRIFETVSDKNLNLTQRGVAVTSSGGSGAGRLNYEMPVFNIMGKEVGTFTDLQKTLAQYGLTGGSQLLRCSFRDSGKALEEAMAEISGYFKSVETPQATKEAQGSNAKDENAPTATPETPTLTAHEDVAEEPNPPESSTSAMEDVIPTTQEDTTLTQAPAAEAAPTSEANVPSPDTVTGPDQRPMIIYTPSTSSTPAAVRNTAFHEEDYIPTVDHAKSHQALLQNAGKNKRLASDAELAAAEKAKAEKLAAIEGVTIRVRLPDTSHVEARFGNQETAAALYACVRGVLAHPDQPFALKYPGARGPLVALKDDGKRMVTDLGFQGRQLVNLVWDDGASGAARTSRSLKQEWYSKGHEMTVKEPSAASASDANAKANAGVENASPVRKQASSGDKESKLKAMLNKGLFKGRK</sequence>
<dbReference type="InterPro" id="IPR059238">
    <property type="entry name" value="UBX1_UBXN9"/>
</dbReference>
<comment type="caution">
    <text evidence="3">The sequence shown here is derived from an EMBL/GenBank/DDBJ whole genome shotgun (WGS) entry which is preliminary data.</text>
</comment>
<dbReference type="GO" id="GO:0006886">
    <property type="term" value="P:intracellular protein transport"/>
    <property type="evidence" value="ECO:0007669"/>
    <property type="project" value="TreeGrafter"/>
</dbReference>
<dbReference type="GO" id="GO:0005634">
    <property type="term" value="C:nucleus"/>
    <property type="evidence" value="ECO:0007669"/>
    <property type="project" value="TreeGrafter"/>
</dbReference>
<feature type="compositionally biased region" description="Low complexity" evidence="1">
    <location>
        <begin position="468"/>
        <end position="481"/>
    </location>
</feature>
<dbReference type="GO" id="GO:0005737">
    <property type="term" value="C:cytoplasm"/>
    <property type="evidence" value="ECO:0007669"/>
    <property type="project" value="TreeGrafter"/>
</dbReference>
<dbReference type="CDD" id="cd16105">
    <property type="entry name" value="Ubl_ASPSCR1_like"/>
    <property type="match status" value="1"/>
</dbReference>
<dbReference type="EMBL" id="MNUE01000019">
    <property type="protein sequence ID" value="OJD35030.1"/>
    <property type="molecule type" value="Genomic_DNA"/>
</dbReference>
<dbReference type="PANTHER" id="PTHR46467">
    <property type="entry name" value="TETHER CONTAINING UBX DOMAIN FOR GLUT4"/>
    <property type="match status" value="1"/>
</dbReference>
<dbReference type="AlphaFoldDB" id="A0A1J9R0W5"/>
<dbReference type="SUPFAM" id="SSF54236">
    <property type="entry name" value="Ubiquitin-like"/>
    <property type="match status" value="2"/>
</dbReference>
<evidence type="ECO:0000313" key="3">
    <source>
        <dbReference type="EMBL" id="OJD35030.1"/>
    </source>
</evidence>
<feature type="region of interest" description="Disordered" evidence="1">
    <location>
        <begin position="462"/>
        <end position="515"/>
    </location>
</feature>
<organism evidence="3 4">
    <name type="scientific">Diplodia corticola</name>
    <dbReference type="NCBI Taxonomy" id="236234"/>
    <lineage>
        <taxon>Eukaryota</taxon>
        <taxon>Fungi</taxon>
        <taxon>Dikarya</taxon>
        <taxon>Ascomycota</taxon>
        <taxon>Pezizomycotina</taxon>
        <taxon>Dothideomycetes</taxon>
        <taxon>Dothideomycetes incertae sedis</taxon>
        <taxon>Botryosphaeriales</taxon>
        <taxon>Botryosphaeriaceae</taxon>
        <taxon>Diplodia</taxon>
    </lineage>
</organism>
<dbReference type="Proteomes" id="UP000183809">
    <property type="component" value="Unassembled WGS sequence"/>
</dbReference>
<feature type="domain" description="UBX" evidence="2">
    <location>
        <begin position="355"/>
        <end position="435"/>
    </location>
</feature>
<dbReference type="GO" id="GO:0012506">
    <property type="term" value="C:vesicle membrane"/>
    <property type="evidence" value="ECO:0007669"/>
    <property type="project" value="TreeGrafter"/>
</dbReference>
<dbReference type="Pfam" id="PF00789">
    <property type="entry name" value="UBX"/>
    <property type="match status" value="1"/>
</dbReference>
<dbReference type="Gene3D" id="3.10.20.90">
    <property type="entry name" value="Phosphatidylinositol 3-kinase Catalytic Subunit, Chain A, domain 1"/>
    <property type="match status" value="1"/>
</dbReference>
<dbReference type="RefSeq" id="XP_020131290.1">
    <property type="nucleotide sequence ID" value="XM_020272031.1"/>
</dbReference>
<evidence type="ECO:0000313" key="4">
    <source>
        <dbReference type="Proteomes" id="UP000183809"/>
    </source>
</evidence>
<feature type="region of interest" description="Disordered" evidence="1">
    <location>
        <begin position="200"/>
        <end position="247"/>
    </location>
</feature>
<feature type="compositionally biased region" description="Polar residues" evidence="1">
    <location>
        <begin position="200"/>
        <end position="211"/>
    </location>
</feature>
<evidence type="ECO:0000259" key="2">
    <source>
        <dbReference type="PROSITE" id="PS50033"/>
    </source>
</evidence>
<protein>
    <submittedName>
        <fullName evidence="3">Ubx domain-containing protein</fullName>
    </submittedName>
</protein>
<feature type="region of interest" description="Disordered" evidence="1">
    <location>
        <begin position="264"/>
        <end position="287"/>
    </location>
</feature>
<dbReference type="PANTHER" id="PTHR46467:SF1">
    <property type="entry name" value="TETHER CONTAINING UBX DOMAIN FOR GLUT4"/>
    <property type="match status" value="1"/>
</dbReference>
<dbReference type="PROSITE" id="PS50033">
    <property type="entry name" value="UBX"/>
    <property type="match status" value="1"/>
</dbReference>
<dbReference type="OrthoDB" id="440781at2759"/>
<dbReference type="InterPro" id="IPR021569">
    <property type="entry name" value="TUG-UBL1"/>
</dbReference>
<dbReference type="InterPro" id="IPR029071">
    <property type="entry name" value="Ubiquitin-like_domsf"/>
</dbReference>
<reference evidence="3 4" key="1">
    <citation type="submission" date="2016-10" db="EMBL/GenBank/DDBJ databases">
        <title>Proteomics and genomics reveal pathogen-plant mechanisms compatible with a hemibiotrophic lifestyle of Diplodia corticola.</title>
        <authorList>
            <person name="Fernandes I."/>
            <person name="De Jonge R."/>
            <person name="Van De Peer Y."/>
            <person name="Devreese B."/>
            <person name="Alves A."/>
            <person name="Esteves A.C."/>
        </authorList>
    </citation>
    <scope>NUCLEOTIDE SEQUENCE [LARGE SCALE GENOMIC DNA]</scope>
    <source>
        <strain evidence="3 4">CBS 112549</strain>
    </source>
</reference>